<proteinExistence type="predicted"/>
<sequence>MARFLCWLIGCRPLTGGHPVTEPGLVTDLRPGTVPGAPVPEVPAPTASRPPCTPGRRPRRRARRPLAGTALPRSPWNRSADR</sequence>
<protein>
    <submittedName>
        <fullName evidence="2">Uncharacterized protein</fullName>
    </submittedName>
</protein>
<dbReference type="EMBL" id="CP058322">
    <property type="protein sequence ID" value="QLD23970.1"/>
    <property type="molecule type" value="Genomic_DNA"/>
</dbReference>
<name>A0A7H8XGZ0_9ACTN</name>
<evidence type="ECO:0000313" key="3">
    <source>
        <dbReference type="Proteomes" id="UP000509335"/>
    </source>
</evidence>
<organism evidence="2 3">
    <name type="scientific">Micromonospora carbonacea</name>
    <dbReference type="NCBI Taxonomy" id="47853"/>
    <lineage>
        <taxon>Bacteria</taxon>
        <taxon>Bacillati</taxon>
        <taxon>Actinomycetota</taxon>
        <taxon>Actinomycetes</taxon>
        <taxon>Micromonosporales</taxon>
        <taxon>Micromonosporaceae</taxon>
        <taxon>Micromonospora</taxon>
    </lineage>
</organism>
<feature type="region of interest" description="Disordered" evidence="1">
    <location>
        <begin position="28"/>
        <end position="82"/>
    </location>
</feature>
<evidence type="ECO:0000313" key="2">
    <source>
        <dbReference type="EMBL" id="QLD23970.1"/>
    </source>
</evidence>
<dbReference type="AlphaFoldDB" id="A0A7H8XGZ0"/>
<evidence type="ECO:0000256" key="1">
    <source>
        <dbReference type="SAM" id="MobiDB-lite"/>
    </source>
</evidence>
<reference evidence="2 3" key="1">
    <citation type="submission" date="2020-07" db="EMBL/GenBank/DDBJ databases">
        <title>A bifunctional nitrone conjugated secondary metabolite targeting the ribosome.</title>
        <authorList>
            <person name="Limbrick E.M."/>
            <person name="Graf M."/>
            <person name="Derewacz D.K."/>
            <person name="Nguyen F."/>
            <person name="Spraggins J.M."/>
            <person name="Wieland M."/>
            <person name="Ynigez-Gutierrez A.E."/>
            <person name="Reisman B.J."/>
            <person name="Zinshteyn B."/>
            <person name="McCulloch K."/>
            <person name="Iverson T.M."/>
            <person name="Green R."/>
            <person name="Wilson D.N."/>
            <person name="Bachmann B.O."/>
        </authorList>
    </citation>
    <scope>NUCLEOTIDE SEQUENCE [LARGE SCALE GENOMIC DNA]</scope>
    <source>
        <strain evidence="3">aurantiaca</strain>
    </source>
</reference>
<gene>
    <name evidence="2" type="ORF">HXZ27_06860</name>
</gene>
<accession>A0A7H8XGZ0</accession>
<dbReference type="Proteomes" id="UP000509335">
    <property type="component" value="Chromosome"/>
</dbReference>
<dbReference type="KEGG" id="mcab:HXZ27_06860"/>